<comment type="caution">
    <text evidence="7">The sequence shown here is derived from an EMBL/GenBank/DDBJ whole genome shotgun (WGS) entry which is preliminary data.</text>
</comment>
<evidence type="ECO:0000256" key="5">
    <source>
        <dbReference type="ARBA" id="ARBA00023136"/>
    </source>
</evidence>
<feature type="transmembrane region" description="Helical" evidence="6">
    <location>
        <begin position="255"/>
        <end position="278"/>
    </location>
</feature>
<evidence type="ECO:0000256" key="2">
    <source>
        <dbReference type="ARBA" id="ARBA00022475"/>
    </source>
</evidence>
<feature type="transmembrane region" description="Helical" evidence="6">
    <location>
        <begin position="142"/>
        <end position="164"/>
    </location>
</feature>
<keyword evidence="5 6" id="KW-0472">Membrane</keyword>
<evidence type="ECO:0000256" key="6">
    <source>
        <dbReference type="SAM" id="Phobius"/>
    </source>
</evidence>
<feature type="transmembrane region" description="Helical" evidence="6">
    <location>
        <begin position="100"/>
        <end position="121"/>
    </location>
</feature>
<comment type="subcellular location">
    <subcellularLocation>
        <location evidence="1">Cell membrane</location>
        <topology evidence="1">Multi-pass membrane protein</topology>
    </subcellularLocation>
</comment>
<dbReference type="InterPro" id="IPR017039">
    <property type="entry name" value="Virul_fac_BrkB"/>
</dbReference>
<gene>
    <name evidence="7" type="ORF">KME15_10805</name>
</gene>
<dbReference type="PIRSF" id="PIRSF035875">
    <property type="entry name" value="RNase_BN"/>
    <property type="match status" value="1"/>
</dbReference>
<dbReference type="AlphaFoldDB" id="A0A951QB15"/>
<dbReference type="GO" id="GO:0005886">
    <property type="term" value="C:plasma membrane"/>
    <property type="evidence" value="ECO:0007669"/>
    <property type="project" value="UniProtKB-SubCell"/>
</dbReference>
<accession>A0A951QB15</accession>
<keyword evidence="2" id="KW-1003">Cell membrane</keyword>
<evidence type="ECO:0000256" key="4">
    <source>
        <dbReference type="ARBA" id="ARBA00022989"/>
    </source>
</evidence>
<keyword evidence="4 6" id="KW-1133">Transmembrane helix</keyword>
<proteinExistence type="predicted"/>
<evidence type="ECO:0000256" key="1">
    <source>
        <dbReference type="ARBA" id="ARBA00004651"/>
    </source>
</evidence>
<dbReference type="PANTHER" id="PTHR30213">
    <property type="entry name" value="INNER MEMBRANE PROTEIN YHJD"/>
    <property type="match status" value="1"/>
</dbReference>
<dbReference type="NCBIfam" id="TIGR00765">
    <property type="entry name" value="yihY_not_rbn"/>
    <property type="match status" value="1"/>
</dbReference>
<feature type="transmembrane region" description="Helical" evidence="6">
    <location>
        <begin position="190"/>
        <end position="211"/>
    </location>
</feature>
<evidence type="ECO:0000256" key="3">
    <source>
        <dbReference type="ARBA" id="ARBA00022692"/>
    </source>
</evidence>
<feature type="transmembrane region" description="Helical" evidence="6">
    <location>
        <begin position="223"/>
        <end position="243"/>
    </location>
</feature>
<protein>
    <submittedName>
        <fullName evidence="7">YihY/virulence factor BrkB family protein</fullName>
    </submittedName>
</protein>
<evidence type="ECO:0000313" key="8">
    <source>
        <dbReference type="Proteomes" id="UP000757435"/>
    </source>
</evidence>
<dbReference type="EMBL" id="JAHHHD010000009">
    <property type="protein sequence ID" value="MBW4659155.1"/>
    <property type="molecule type" value="Genomic_DNA"/>
</dbReference>
<reference evidence="7" key="2">
    <citation type="journal article" date="2022" name="Microbiol. Resour. Announc.">
        <title>Metagenome Sequencing to Explore Phylogenomics of Terrestrial Cyanobacteria.</title>
        <authorList>
            <person name="Ward R.D."/>
            <person name="Stajich J.E."/>
            <person name="Johansen J.R."/>
            <person name="Huntemann M."/>
            <person name="Clum A."/>
            <person name="Foster B."/>
            <person name="Foster B."/>
            <person name="Roux S."/>
            <person name="Palaniappan K."/>
            <person name="Varghese N."/>
            <person name="Mukherjee S."/>
            <person name="Reddy T.B.K."/>
            <person name="Daum C."/>
            <person name="Copeland A."/>
            <person name="Chen I.A."/>
            <person name="Ivanova N.N."/>
            <person name="Kyrpides N.C."/>
            <person name="Shapiro N."/>
            <person name="Eloe-Fadrosh E.A."/>
            <person name="Pietrasiak N."/>
        </authorList>
    </citation>
    <scope>NUCLEOTIDE SEQUENCE</scope>
    <source>
        <strain evidence="7">UHER 2000/2452</strain>
    </source>
</reference>
<organism evidence="7 8">
    <name type="scientific">Drouetiella hepatica Uher 2000/2452</name>
    <dbReference type="NCBI Taxonomy" id="904376"/>
    <lineage>
        <taxon>Bacteria</taxon>
        <taxon>Bacillati</taxon>
        <taxon>Cyanobacteriota</taxon>
        <taxon>Cyanophyceae</taxon>
        <taxon>Oculatellales</taxon>
        <taxon>Oculatellaceae</taxon>
        <taxon>Drouetiella</taxon>
    </lineage>
</organism>
<dbReference type="PANTHER" id="PTHR30213:SF0">
    <property type="entry name" value="UPF0761 MEMBRANE PROTEIN YIHY"/>
    <property type="match status" value="1"/>
</dbReference>
<feature type="transmembrane region" description="Helical" evidence="6">
    <location>
        <begin position="37"/>
        <end position="59"/>
    </location>
</feature>
<evidence type="ECO:0000313" key="7">
    <source>
        <dbReference type="EMBL" id="MBW4659155.1"/>
    </source>
</evidence>
<keyword evidence="3 6" id="KW-0812">Transmembrane</keyword>
<sequence>MRSLRFFQFFQYLNGRTLRKAIAAAFKQRLPGLASEMAYNAMLSLFPATLAVLTAIGLFRPLNSTFEKLAGQVSEVAPTEVLGLLQGFAQEVSQGQDGRLFSFSFLFALWTASGALGAAMMALDQIHQIPPRLSRPFWKARLVALALTLGAIVMLLLSLALMLVGDVLVNNTASVVASQSGSIASELLKFWGWLALPLILLIMSLAFGFIYRYGPSHWNPGQPIMPGAVLAAVFWAIVSNLFRLYVRHFGNYNRVYGAVGAVIVLLLWLYMSSLVLLLGDQLNVTVGEAMQGQQANREFEPEESGG</sequence>
<dbReference type="Proteomes" id="UP000757435">
    <property type="component" value="Unassembled WGS sequence"/>
</dbReference>
<name>A0A951QB15_9CYAN</name>
<reference evidence="7" key="1">
    <citation type="submission" date="2021-05" db="EMBL/GenBank/DDBJ databases">
        <authorList>
            <person name="Pietrasiak N."/>
            <person name="Ward R."/>
            <person name="Stajich J.E."/>
            <person name="Kurbessoian T."/>
        </authorList>
    </citation>
    <scope>NUCLEOTIDE SEQUENCE</scope>
    <source>
        <strain evidence="7">UHER 2000/2452</strain>
    </source>
</reference>
<dbReference type="Pfam" id="PF03631">
    <property type="entry name" value="Virul_fac_BrkB"/>
    <property type="match status" value="1"/>
</dbReference>